<dbReference type="PANTHER" id="PTHR30009">
    <property type="entry name" value="CYTOCHROME C-TYPE SYNTHESIS PROTEIN AND PTS TRANSMEMBRANE COMPONENT"/>
    <property type="match status" value="1"/>
</dbReference>
<dbReference type="InterPro" id="IPR018113">
    <property type="entry name" value="PTrfase_EIIB_Cys"/>
</dbReference>
<feature type="active site" description="Phosphocysteine intermediate; for EIIB activity" evidence="6">
    <location>
        <position position="126"/>
    </location>
</feature>
<dbReference type="PROSITE" id="PS51098">
    <property type="entry name" value="PTS_EIIB_TYPE_1"/>
    <property type="match status" value="1"/>
</dbReference>
<evidence type="ECO:0000313" key="11">
    <source>
        <dbReference type="Proteomes" id="UP000226080"/>
    </source>
</evidence>
<dbReference type="Pfam" id="PF00367">
    <property type="entry name" value="PTS_EIIB"/>
    <property type="match status" value="1"/>
</dbReference>
<dbReference type="NCBIfam" id="TIGR00826">
    <property type="entry name" value="EIIB_glc"/>
    <property type="match status" value="1"/>
</dbReference>
<feature type="transmembrane region" description="Helical" evidence="7">
    <location>
        <begin position="60"/>
        <end position="78"/>
    </location>
</feature>
<evidence type="ECO:0000259" key="8">
    <source>
        <dbReference type="PROSITE" id="PS51098"/>
    </source>
</evidence>
<keyword evidence="7" id="KW-0472">Membrane</keyword>
<dbReference type="PANTHER" id="PTHR30009:SF24">
    <property type="entry name" value="PTS SYSTEM, IIBC COMPONENT"/>
    <property type="match status" value="1"/>
</dbReference>
<evidence type="ECO:0000256" key="6">
    <source>
        <dbReference type="PROSITE-ProRule" id="PRU00421"/>
    </source>
</evidence>
<keyword evidence="2 10" id="KW-0762">Sugar transport</keyword>
<organism evidence="10 11">
    <name type="scientific">Aggregatibacter actinomycetemcomitans</name>
    <name type="common">Actinobacillus actinomycetemcomitans</name>
    <name type="synonym">Haemophilus actinomycetemcomitans</name>
    <dbReference type="NCBI Taxonomy" id="714"/>
    <lineage>
        <taxon>Bacteria</taxon>
        <taxon>Pseudomonadati</taxon>
        <taxon>Pseudomonadota</taxon>
        <taxon>Gammaproteobacteria</taxon>
        <taxon>Pasteurellales</taxon>
        <taxon>Pasteurellaceae</taxon>
        <taxon>Aggregatibacter</taxon>
    </lineage>
</organism>
<keyword evidence="7" id="KW-1133">Transmembrane helix</keyword>
<keyword evidence="11" id="KW-1185">Reference proteome</keyword>
<evidence type="ECO:0000259" key="9">
    <source>
        <dbReference type="PROSITE" id="PS51103"/>
    </source>
</evidence>
<dbReference type="InterPro" id="IPR036878">
    <property type="entry name" value="Glu_permease_IIB"/>
</dbReference>
<sequence length="183" mass="20374">MFLFVAPWLYVFHAFLDGVSFYIADILNISIGNTFSGGFIDFLLFGILQGNDNTNWLKVIWVGIGWAALYYFSFRFLITKFNVMTPGRAEEQDDTVEQQTSSLTENAHEIIKALGNSENIENVDACITRLRVAVKDVKLVDKPRLKALGAIDVLEVGGGVQAIYGAKAVLYKSEINQILGKED</sequence>
<gene>
    <name evidence="10" type="ORF">CQR80_01250</name>
</gene>
<evidence type="ECO:0000256" key="5">
    <source>
        <dbReference type="ARBA" id="ARBA00022777"/>
    </source>
</evidence>
<reference evidence="10 11" key="1">
    <citation type="submission" date="2017-10" db="EMBL/GenBank/DDBJ databases">
        <title>Draft genome sequences of Aggregatibacter actinomycetemcomitans strains 310a and 310b.</title>
        <authorList>
            <person name="May A.C."/>
            <person name="Ohta H."/>
            <person name="Maeda H."/>
            <person name="Kokeguchi S."/>
            <person name="Cugini C."/>
        </authorList>
    </citation>
    <scope>NUCLEOTIDE SEQUENCE [LARGE SCALE GENOMIC DNA]</scope>
    <source>
        <strain evidence="10 11">310b</strain>
    </source>
</reference>
<dbReference type="InterPro" id="IPR050429">
    <property type="entry name" value="PTS_Glucose_EIICBA"/>
</dbReference>
<accession>A0A2G1DS88</accession>
<protein>
    <submittedName>
        <fullName evidence="10">PTS sugar transporter subunit IIB</fullName>
    </submittedName>
</protein>
<evidence type="ECO:0000256" key="4">
    <source>
        <dbReference type="ARBA" id="ARBA00022683"/>
    </source>
</evidence>
<dbReference type="CDD" id="cd00212">
    <property type="entry name" value="PTS_IIB_glc"/>
    <property type="match status" value="1"/>
</dbReference>
<dbReference type="InterPro" id="IPR001996">
    <property type="entry name" value="PTS_IIB_1"/>
</dbReference>
<dbReference type="Gene3D" id="3.30.1360.60">
    <property type="entry name" value="Glucose permease domain IIB"/>
    <property type="match status" value="1"/>
</dbReference>
<keyword evidence="5" id="KW-0418">Kinase</keyword>
<dbReference type="InterPro" id="IPR013013">
    <property type="entry name" value="PTS_EIIC_1"/>
</dbReference>
<dbReference type="PROSITE" id="PS01035">
    <property type="entry name" value="PTS_EIIB_TYPE_1_CYS"/>
    <property type="match status" value="1"/>
</dbReference>
<dbReference type="SUPFAM" id="SSF55604">
    <property type="entry name" value="Glucose permease domain IIB"/>
    <property type="match status" value="1"/>
</dbReference>
<comment type="caution">
    <text evidence="10">The sequence shown here is derived from an EMBL/GenBank/DDBJ whole genome shotgun (WGS) entry which is preliminary data.</text>
</comment>
<feature type="domain" description="PTS EIIC type-1" evidence="9">
    <location>
        <begin position="1"/>
        <end position="90"/>
    </location>
</feature>
<evidence type="ECO:0000256" key="7">
    <source>
        <dbReference type="SAM" id="Phobius"/>
    </source>
</evidence>
<dbReference type="PROSITE" id="PS51103">
    <property type="entry name" value="PTS_EIIC_TYPE_1"/>
    <property type="match status" value="1"/>
</dbReference>
<dbReference type="Proteomes" id="UP000226080">
    <property type="component" value="Unassembled WGS sequence"/>
</dbReference>
<keyword evidence="7" id="KW-0812">Transmembrane</keyword>
<keyword evidence="3" id="KW-0808">Transferase</keyword>
<keyword evidence="4" id="KW-0598">Phosphotransferase system</keyword>
<name>A0A2G1DS88_AGGAC</name>
<feature type="transmembrane region" description="Helical" evidence="7">
    <location>
        <begin position="31"/>
        <end position="48"/>
    </location>
</feature>
<feature type="domain" description="PTS EIIB type-1" evidence="8">
    <location>
        <begin position="104"/>
        <end position="183"/>
    </location>
</feature>
<evidence type="ECO:0000313" key="10">
    <source>
        <dbReference type="EMBL" id="PHO21377.1"/>
    </source>
</evidence>
<feature type="transmembrane region" description="Helical" evidence="7">
    <location>
        <begin position="6"/>
        <end position="24"/>
    </location>
</feature>
<keyword evidence="1" id="KW-0813">Transport</keyword>
<dbReference type="EMBL" id="PCGW01000002">
    <property type="protein sequence ID" value="PHO21377.1"/>
    <property type="molecule type" value="Genomic_DNA"/>
</dbReference>
<proteinExistence type="predicted"/>
<evidence type="ECO:0000256" key="2">
    <source>
        <dbReference type="ARBA" id="ARBA00022597"/>
    </source>
</evidence>
<evidence type="ECO:0000256" key="1">
    <source>
        <dbReference type="ARBA" id="ARBA00022448"/>
    </source>
</evidence>
<evidence type="ECO:0000256" key="3">
    <source>
        <dbReference type="ARBA" id="ARBA00022679"/>
    </source>
</evidence>